<feature type="transmembrane region" description="Helical" evidence="6">
    <location>
        <begin position="420"/>
        <end position="439"/>
    </location>
</feature>
<feature type="transmembrane region" description="Helical" evidence="6">
    <location>
        <begin position="250"/>
        <end position="269"/>
    </location>
</feature>
<dbReference type="KEGG" id="aau:AAur_pTC20216"/>
<dbReference type="AlphaFoldDB" id="A1RDQ3"/>
<dbReference type="PIRSF" id="PIRSF006060">
    <property type="entry name" value="AA_transporter"/>
    <property type="match status" value="1"/>
</dbReference>
<evidence type="ECO:0000256" key="3">
    <source>
        <dbReference type="ARBA" id="ARBA00022692"/>
    </source>
</evidence>
<evidence type="ECO:0000256" key="4">
    <source>
        <dbReference type="ARBA" id="ARBA00022989"/>
    </source>
</evidence>
<feature type="transmembrane region" description="Helical" evidence="6">
    <location>
        <begin position="33"/>
        <end position="54"/>
    </location>
</feature>
<sequence length="498" mass="51637">MATKDVKFEPVDAGPNGILSPDRLLSRGLGVRSIVFMVVAGAAPMTAVVAGWPVVVSASGSTGGPLFFLIATAILFLFAVGFTRMTPFVKNAGAFYSYIQTGLGRGVGMGAATFALGTYLLLFLALCSYLGSAAQTTVHDLGGPELPWWLCSLVLMATCGALAYRDVELSAKVLGVVLVIETVVLLAVNIGVIVHGGAEGLSADSLSPTRLGEGVPPLGVMFAFFSFIGFEATAVFRNEARDPDRTIPRATYIAVIGVGIFYTFTAWALQAGVGSSQIVEVATNDPTSIVVGLAGQYVSPLLATLLQVFLITSLFACILTFQNVLTRYLFTLGTQGVLPSGLGAIHPRHHAPSRAALIVSVVAIALLGVEAIIGLDPVTQAYTWFSGSATLGIVVLMALTSLAVIVFFRRNAHNKKVWGTLLAPALALLGLGGIVFLVLQNFGLLVGGDLAAGILLTLMAALFLGGVTTALVMRSKRPATYAALIPAGSSSEESSAGI</sequence>
<feature type="transmembrane region" description="Helical" evidence="6">
    <location>
        <begin position="218"/>
        <end position="238"/>
    </location>
</feature>
<dbReference type="GO" id="GO:0005886">
    <property type="term" value="C:plasma membrane"/>
    <property type="evidence" value="ECO:0007669"/>
    <property type="project" value="UniProtKB-SubCell"/>
</dbReference>
<organism evidence="7 8">
    <name type="scientific">Paenarthrobacter aurescens (strain TC1)</name>
    <dbReference type="NCBI Taxonomy" id="290340"/>
    <lineage>
        <taxon>Bacteria</taxon>
        <taxon>Bacillati</taxon>
        <taxon>Actinomycetota</taxon>
        <taxon>Actinomycetes</taxon>
        <taxon>Micrococcales</taxon>
        <taxon>Micrococcaceae</taxon>
        <taxon>Paenarthrobacter</taxon>
    </lineage>
</organism>
<keyword evidence="3 6" id="KW-0812">Transmembrane</keyword>
<dbReference type="Gene3D" id="1.20.1740.10">
    <property type="entry name" value="Amino acid/polyamine transporter I"/>
    <property type="match status" value="1"/>
</dbReference>
<dbReference type="GO" id="GO:0022857">
    <property type="term" value="F:transmembrane transporter activity"/>
    <property type="evidence" value="ECO:0007669"/>
    <property type="project" value="InterPro"/>
</dbReference>
<dbReference type="RefSeq" id="WP_011777270.1">
    <property type="nucleotide sequence ID" value="NC_008713.1"/>
</dbReference>
<feature type="transmembrane region" description="Helical" evidence="6">
    <location>
        <begin position="66"/>
        <end position="85"/>
    </location>
</feature>
<feature type="transmembrane region" description="Helical" evidence="6">
    <location>
        <begin position="355"/>
        <end position="375"/>
    </location>
</feature>
<dbReference type="HOGENOM" id="CLU_007946_20_1_11"/>
<dbReference type="Pfam" id="PF13520">
    <property type="entry name" value="AA_permease_2"/>
    <property type="match status" value="1"/>
</dbReference>
<geneLocation type="plasmid" evidence="7 8">
    <name>pTC2</name>
</geneLocation>
<name>A1RDQ3_PAEAT</name>
<feature type="transmembrane region" description="Helical" evidence="6">
    <location>
        <begin position="381"/>
        <end position="408"/>
    </location>
</feature>
<dbReference type="PANTHER" id="PTHR42770:SF16">
    <property type="entry name" value="AMINO ACID PERMEASE"/>
    <property type="match status" value="1"/>
</dbReference>
<evidence type="ECO:0000256" key="6">
    <source>
        <dbReference type="SAM" id="Phobius"/>
    </source>
</evidence>
<dbReference type="Proteomes" id="UP000000637">
    <property type="component" value="Plasmid pTC2"/>
</dbReference>
<dbReference type="InterPro" id="IPR050367">
    <property type="entry name" value="APC_superfamily"/>
</dbReference>
<keyword evidence="2" id="KW-1003">Cell membrane</keyword>
<feature type="transmembrane region" description="Helical" evidence="6">
    <location>
        <begin position="146"/>
        <end position="164"/>
    </location>
</feature>
<evidence type="ECO:0000313" key="7">
    <source>
        <dbReference type="EMBL" id="ABM10643.1"/>
    </source>
</evidence>
<accession>A1RDQ3</accession>
<feature type="transmembrane region" description="Helical" evidence="6">
    <location>
        <begin position="106"/>
        <end position="126"/>
    </location>
</feature>
<dbReference type="eggNOG" id="COG0531">
    <property type="taxonomic scope" value="Bacteria"/>
</dbReference>
<evidence type="ECO:0000256" key="2">
    <source>
        <dbReference type="ARBA" id="ARBA00022475"/>
    </source>
</evidence>
<keyword evidence="5 6" id="KW-0472">Membrane</keyword>
<dbReference type="InterPro" id="IPR002293">
    <property type="entry name" value="AA/rel_permease1"/>
</dbReference>
<evidence type="ECO:0000313" key="8">
    <source>
        <dbReference type="Proteomes" id="UP000000637"/>
    </source>
</evidence>
<comment type="subcellular location">
    <subcellularLocation>
        <location evidence="1">Cell membrane</location>
        <topology evidence="1">Multi-pass membrane protein</topology>
    </subcellularLocation>
</comment>
<reference evidence="7 8" key="1">
    <citation type="journal article" date="2006" name="PLoS Genet.">
        <title>Secrets of soil survival revealed by the genome sequence of Arthrobacter aurescens TC1.</title>
        <authorList>
            <person name="Mongodin E.F."/>
            <person name="Shapir N."/>
            <person name="Daugherty S.C."/>
            <person name="DeBoy R.T."/>
            <person name="Emerson J.B."/>
            <person name="Shvartzbeyn A."/>
            <person name="Radune D."/>
            <person name="Vamathevan J."/>
            <person name="Riggs F."/>
            <person name="Grinberg V."/>
            <person name="Khouri H."/>
            <person name="Wackett L.P."/>
            <person name="Nelson K.E."/>
            <person name="Sadowsky M.J."/>
        </authorList>
    </citation>
    <scope>NUCLEOTIDE SEQUENCE [LARGE SCALE GENOMIC DNA]</scope>
    <source>
        <strain evidence="7 8">TC1</strain>
    </source>
</reference>
<feature type="transmembrane region" description="Helical" evidence="6">
    <location>
        <begin position="451"/>
        <end position="472"/>
    </location>
</feature>
<feature type="transmembrane region" description="Helical" evidence="6">
    <location>
        <begin position="176"/>
        <end position="198"/>
    </location>
</feature>
<gene>
    <name evidence="7" type="ordered locus">AAur_pTC20216</name>
</gene>
<keyword evidence="4 6" id="KW-1133">Transmembrane helix</keyword>
<evidence type="ECO:0000256" key="1">
    <source>
        <dbReference type="ARBA" id="ARBA00004651"/>
    </source>
</evidence>
<feature type="transmembrane region" description="Helical" evidence="6">
    <location>
        <begin position="301"/>
        <end position="321"/>
    </location>
</feature>
<keyword evidence="8" id="KW-1185">Reference proteome</keyword>
<dbReference type="EMBL" id="CP000476">
    <property type="protein sequence ID" value="ABM10643.1"/>
    <property type="molecule type" value="Genomic_DNA"/>
</dbReference>
<keyword evidence="7" id="KW-0614">Plasmid</keyword>
<dbReference type="PANTHER" id="PTHR42770">
    <property type="entry name" value="AMINO ACID TRANSPORTER-RELATED"/>
    <property type="match status" value="1"/>
</dbReference>
<protein>
    <submittedName>
        <fullName evidence="7">Amino acid permease, purative</fullName>
    </submittedName>
</protein>
<proteinExistence type="predicted"/>
<evidence type="ECO:0000256" key="5">
    <source>
        <dbReference type="ARBA" id="ARBA00023136"/>
    </source>
</evidence>